<feature type="transmembrane region" description="Helical" evidence="2">
    <location>
        <begin position="211"/>
        <end position="230"/>
    </location>
</feature>
<proteinExistence type="predicted"/>
<dbReference type="AlphaFoldDB" id="C6X946"/>
<accession>C6X946</accession>
<keyword evidence="2" id="KW-1133">Transmembrane helix</keyword>
<sequence precursor="true">MRKPLALLHRWFGLATAIFLFIAGLTGAVISWDHELDAALNPHLFELEAPAHGIPQPSLQLAAEIEAANPSIQVTYLPLATEAGHALQLFVQPRLNPATGKPYTPDFNQMAVNPYTGEVQGKRMWGEISLAPENLLPFLYKLHYSLHIPDGFNLELGVLFMGIIAIVWTIDSLIALWISFPNLASWRKSFAFRWQKGGYALNFDLHRSGGVWVWGLLLIMAVTSISMNLGTEVMRPLVNRISPLTASPFDTITPSPLDKPLTPVISRQAVLDRATSEARKRGWEAPPGAIFWSPQFGVYGVGFFEADNDHGDGGLGNPWLYFDGKTGEYAGAIVPGTGSAGDIFMQAQFPLHSGRILGLPGRILISLMGVVVTMLSVTGIIIWARKRKSRLHQSQRAASTNVSKRQLAQRDGSKPSPAN</sequence>
<dbReference type="Pfam" id="PF03929">
    <property type="entry name" value="PepSY_TM"/>
    <property type="match status" value="1"/>
</dbReference>
<dbReference type="eggNOG" id="COG3182">
    <property type="taxonomic scope" value="Bacteria"/>
</dbReference>
<evidence type="ECO:0000313" key="4">
    <source>
        <dbReference type="Proteomes" id="UP000002743"/>
    </source>
</evidence>
<keyword evidence="4" id="KW-1185">Reference proteome</keyword>
<reference evidence="4" key="1">
    <citation type="submission" date="2009-07" db="EMBL/GenBank/DDBJ databases">
        <title>Complete sequence of chromosome of Methylovorus sp. SIP3-4.</title>
        <authorList>
            <person name="Lucas S."/>
            <person name="Copeland A."/>
            <person name="Lapidus A."/>
            <person name="Glavina del Rio T."/>
            <person name="Tice H."/>
            <person name="Bruce D."/>
            <person name="Goodwin L."/>
            <person name="Pitluck S."/>
            <person name="Clum A."/>
            <person name="Larimer F."/>
            <person name="Land M."/>
            <person name="Hauser L."/>
            <person name="Kyrpides N."/>
            <person name="Mikhailova N."/>
            <person name="Kayluzhnaya M."/>
            <person name="Chistoserdova L."/>
        </authorList>
    </citation>
    <scope>NUCLEOTIDE SEQUENCE [LARGE SCALE GENOMIC DNA]</scope>
    <source>
        <strain evidence="4">SIP3-4</strain>
    </source>
</reference>
<organism evidence="3 4">
    <name type="scientific">Methylovorus glucosotrophus (strain SIP3-4)</name>
    <dbReference type="NCBI Taxonomy" id="582744"/>
    <lineage>
        <taxon>Bacteria</taxon>
        <taxon>Pseudomonadati</taxon>
        <taxon>Pseudomonadota</taxon>
        <taxon>Betaproteobacteria</taxon>
        <taxon>Nitrosomonadales</taxon>
        <taxon>Methylophilaceae</taxon>
        <taxon>Methylovorus</taxon>
    </lineage>
</organism>
<dbReference type="PANTHER" id="PTHR34219:SF5">
    <property type="entry name" value="BLR4505 PROTEIN"/>
    <property type="match status" value="1"/>
</dbReference>
<evidence type="ECO:0000256" key="2">
    <source>
        <dbReference type="SAM" id="Phobius"/>
    </source>
</evidence>
<dbReference type="KEGG" id="mei:Msip34_0418"/>
<reference evidence="3 4" key="2">
    <citation type="journal article" date="2011" name="J. Bacteriol.">
        <title>Genomes of three methylotrophs from a single niche uncover genetic and metabolic divergence of Methylophilaceae.</title>
        <authorList>
            <person name="Lapidus A."/>
            <person name="Clum A."/>
            <person name="Labutti K."/>
            <person name="Kaluzhnaya M.G."/>
            <person name="Lim S."/>
            <person name="Beck D.A."/>
            <person name="Glavina Del Rio T."/>
            <person name="Nolan M."/>
            <person name="Mavromatis K."/>
            <person name="Huntemann M."/>
            <person name="Lucas S."/>
            <person name="Lidstrom M.E."/>
            <person name="Ivanova N."/>
            <person name="Chistoserdova L."/>
        </authorList>
    </citation>
    <scope>NUCLEOTIDE SEQUENCE [LARGE SCALE GENOMIC DNA]</scope>
    <source>
        <strain evidence="3 4">SIP3-4</strain>
    </source>
</reference>
<dbReference type="RefSeq" id="WP_015829336.1">
    <property type="nucleotide sequence ID" value="NC_012969.1"/>
</dbReference>
<dbReference type="STRING" id="582744.Msip34_0418"/>
<evidence type="ECO:0000256" key="1">
    <source>
        <dbReference type="SAM" id="MobiDB-lite"/>
    </source>
</evidence>
<dbReference type="PANTHER" id="PTHR34219">
    <property type="entry name" value="IRON-REGULATED INNER MEMBRANE PROTEIN-RELATED"/>
    <property type="match status" value="1"/>
</dbReference>
<dbReference type="EMBL" id="CP001674">
    <property type="protein sequence ID" value="ACT49666.1"/>
    <property type="molecule type" value="Genomic_DNA"/>
</dbReference>
<feature type="region of interest" description="Disordered" evidence="1">
    <location>
        <begin position="393"/>
        <end position="419"/>
    </location>
</feature>
<evidence type="ECO:0000313" key="3">
    <source>
        <dbReference type="EMBL" id="ACT49666.1"/>
    </source>
</evidence>
<dbReference type="InterPro" id="IPR005625">
    <property type="entry name" value="PepSY-ass_TM"/>
</dbReference>
<feature type="transmembrane region" description="Helical" evidence="2">
    <location>
        <begin position="363"/>
        <end position="384"/>
    </location>
</feature>
<feature type="compositionally biased region" description="Polar residues" evidence="1">
    <location>
        <begin position="394"/>
        <end position="406"/>
    </location>
</feature>
<dbReference type="OrthoDB" id="7238323at2"/>
<keyword evidence="2" id="KW-0812">Transmembrane</keyword>
<dbReference type="Proteomes" id="UP000002743">
    <property type="component" value="Chromosome"/>
</dbReference>
<gene>
    <name evidence="3" type="ordered locus">Msip34_0418</name>
</gene>
<keyword evidence="2" id="KW-0472">Membrane</keyword>
<protein>
    <submittedName>
        <fullName evidence="3">PepSY-associated TM helix domain protein</fullName>
    </submittedName>
</protein>
<feature type="transmembrane region" description="Helical" evidence="2">
    <location>
        <begin position="12"/>
        <end position="32"/>
    </location>
</feature>
<feature type="transmembrane region" description="Helical" evidence="2">
    <location>
        <begin position="156"/>
        <end position="180"/>
    </location>
</feature>
<dbReference type="HOGENOM" id="CLU_031962_4_0_4"/>
<name>C6X946_METGS</name>